<keyword evidence="1" id="KW-0121">Carboxypeptidase</keyword>
<protein>
    <submittedName>
        <fullName evidence="1">Carboxypeptidase</fullName>
    </submittedName>
</protein>
<evidence type="ECO:0000313" key="2">
    <source>
        <dbReference type="Proteomes" id="UP000829398"/>
    </source>
</evidence>
<organism evidence="1 2">
    <name type="scientific">Citrus sinensis</name>
    <name type="common">Sweet orange</name>
    <name type="synonym">Citrus aurantium var. sinensis</name>
    <dbReference type="NCBI Taxonomy" id="2711"/>
    <lineage>
        <taxon>Eukaryota</taxon>
        <taxon>Viridiplantae</taxon>
        <taxon>Streptophyta</taxon>
        <taxon>Embryophyta</taxon>
        <taxon>Tracheophyta</taxon>
        <taxon>Spermatophyta</taxon>
        <taxon>Magnoliopsida</taxon>
        <taxon>eudicotyledons</taxon>
        <taxon>Gunneridae</taxon>
        <taxon>Pentapetalae</taxon>
        <taxon>rosids</taxon>
        <taxon>malvids</taxon>
        <taxon>Sapindales</taxon>
        <taxon>Rutaceae</taxon>
        <taxon>Aurantioideae</taxon>
        <taxon>Citrus</taxon>
    </lineage>
</organism>
<gene>
    <name evidence="1" type="ORF">KPL71_003626</name>
</gene>
<keyword evidence="1" id="KW-0645">Protease</keyword>
<reference evidence="2" key="1">
    <citation type="journal article" date="2023" name="Hortic. Res.">
        <title>A chromosome-level phased genome enabling allele-level studies in sweet orange: a case study on citrus Huanglongbing tolerance.</title>
        <authorList>
            <person name="Wu B."/>
            <person name="Yu Q."/>
            <person name="Deng Z."/>
            <person name="Duan Y."/>
            <person name="Luo F."/>
            <person name="Gmitter F. Jr."/>
        </authorList>
    </citation>
    <scope>NUCLEOTIDE SEQUENCE [LARGE SCALE GENOMIC DNA]</scope>
    <source>
        <strain evidence="2">cv. Valencia</strain>
    </source>
</reference>
<evidence type="ECO:0000313" key="1">
    <source>
        <dbReference type="EMBL" id="KAH9791141.1"/>
    </source>
</evidence>
<comment type="caution">
    <text evidence="1">The sequence shown here is derived from an EMBL/GenBank/DDBJ whole genome shotgun (WGS) entry which is preliminary data.</text>
</comment>
<dbReference type="EMBL" id="CM039171">
    <property type="protein sequence ID" value="KAH9791141.1"/>
    <property type="molecule type" value="Genomic_DNA"/>
</dbReference>
<name>A0ACB8MZV8_CITSI</name>
<dbReference type="Proteomes" id="UP000829398">
    <property type="component" value="Chromosome 2"/>
</dbReference>
<sequence length="427" mass="48113">MKKIIALFSWLLISTCFLTLLTKFAESNHQADNLYRLIKSKRLKNRSQAELKADDEEYYYSATKTYINPQQYDLMLADKIKWLPGQPDGVDFDQYAGYVTVDPKTGRSLFYYFAESPQNSSTNPLLLWLNGVANVVFLESPAGVGFSYSSTKSDYELNGDKLTAQDSYTFLANWLERFPQYKKRDFYIAGESYAGHYVPQLAYTILLNNKNTKNTVINLKGIAIGNALIDGPTRSMGVYENLWTHALNSDQTHKGIFTYCDFAREGNDTKECETFLEKASDEIGDIDIYNIYAPICINPAFQNGSIGSVHNYDPCTDYYVEAYLNTREVQTVLHVKPTNWTACSGDVDGIVPTIASRYSINALNLPVEIPWYPWYTNDEVGGYVEAYQGLTLVTVRGAGHLVPSDQPERALTLISSFLHGILPPSKP</sequence>
<proteinExistence type="predicted"/>
<accession>A0ACB8MZV8</accession>
<keyword evidence="2" id="KW-1185">Reference proteome</keyword>
<keyword evidence="1" id="KW-0378">Hydrolase</keyword>